<evidence type="ECO:0000313" key="2">
    <source>
        <dbReference type="Proteomes" id="UP000515789"/>
    </source>
</evidence>
<accession>A0A7G5MSR8</accession>
<organism evidence="1 2">
    <name type="scientific">Blautia producta</name>
    <dbReference type="NCBI Taxonomy" id="33035"/>
    <lineage>
        <taxon>Bacteria</taxon>
        <taxon>Bacillati</taxon>
        <taxon>Bacillota</taxon>
        <taxon>Clostridia</taxon>
        <taxon>Lachnospirales</taxon>
        <taxon>Lachnospiraceae</taxon>
        <taxon>Blautia</taxon>
    </lineage>
</organism>
<gene>
    <name evidence="1" type="ORF">E5259_08690</name>
</gene>
<evidence type="ECO:0008006" key="3">
    <source>
        <dbReference type="Google" id="ProtNLM"/>
    </source>
</evidence>
<name>A0A7G5MSR8_9FIRM</name>
<dbReference type="AlphaFoldDB" id="A0A7G5MSR8"/>
<dbReference type="GeneID" id="75055721"/>
<protein>
    <recommendedName>
        <fullName evidence="3">Bacteriophage Gp15 protein</fullName>
    </recommendedName>
</protein>
<proteinExistence type="predicted"/>
<dbReference type="RefSeq" id="WP_018598224.1">
    <property type="nucleotide sequence ID" value="NZ_CABLBP010000009.1"/>
</dbReference>
<dbReference type="Proteomes" id="UP000515789">
    <property type="component" value="Chromosome"/>
</dbReference>
<dbReference type="EMBL" id="CP039126">
    <property type="protein sequence ID" value="QMW77661.1"/>
    <property type="molecule type" value="Genomic_DNA"/>
</dbReference>
<dbReference type="Pfam" id="PF06854">
    <property type="entry name" value="Phage_Gp15"/>
    <property type="match status" value="1"/>
</dbReference>
<reference evidence="1 2" key="1">
    <citation type="submission" date="2019-04" db="EMBL/GenBank/DDBJ databases">
        <authorList>
            <person name="Schori C."/>
            <person name="Ahrens C."/>
        </authorList>
    </citation>
    <scope>NUCLEOTIDE SEQUENCE [LARGE SCALE GENOMIC DNA]</scope>
    <source>
        <strain evidence="1 2">DSM 2950</strain>
    </source>
</reference>
<evidence type="ECO:0000313" key="1">
    <source>
        <dbReference type="EMBL" id="QMW77661.1"/>
    </source>
</evidence>
<dbReference type="InterPro" id="IPR009660">
    <property type="entry name" value="Phage_A500_Gp15"/>
</dbReference>
<sequence>MRLTEQLPVTVEIAGEAYAIKTDFRDILRYDETIRGQSDGEAVLKAINMLLGEEVLRKPNMRADDIAEAIGWFVKCGDINKKNTLPRAVLGLNNAVPMDFGTDSALIYTAFLQTYGLDLYDIPYLHWWKFNWMLEDISPSCRLSKVIEYRTIDTKNKNLSKEQKKAYAALQRYFRVQEKKSEEDDAIVQALLEGRDPFG</sequence>